<name>A0A4Z2EAU2_9TELE</name>
<evidence type="ECO:0000313" key="2">
    <source>
        <dbReference type="EMBL" id="TNN25843.1"/>
    </source>
</evidence>
<accession>A0A4Z2EAU2</accession>
<organism evidence="2 3">
    <name type="scientific">Liparis tanakae</name>
    <name type="common">Tanaka's snailfish</name>
    <dbReference type="NCBI Taxonomy" id="230148"/>
    <lineage>
        <taxon>Eukaryota</taxon>
        <taxon>Metazoa</taxon>
        <taxon>Chordata</taxon>
        <taxon>Craniata</taxon>
        <taxon>Vertebrata</taxon>
        <taxon>Euteleostomi</taxon>
        <taxon>Actinopterygii</taxon>
        <taxon>Neopterygii</taxon>
        <taxon>Teleostei</taxon>
        <taxon>Neoteleostei</taxon>
        <taxon>Acanthomorphata</taxon>
        <taxon>Eupercaria</taxon>
        <taxon>Perciformes</taxon>
        <taxon>Cottioidei</taxon>
        <taxon>Cottales</taxon>
        <taxon>Liparidae</taxon>
        <taxon>Liparis</taxon>
    </lineage>
</organism>
<keyword evidence="1" id="KW-1133">Transmembrane helix</keyword>
<protein>
    <submittedName>
        <fullName evidence="2">Uncharacterized protein</fullName>
    </submittedName>
</protein>
<dbReference type="AlphaFoldDB" id="A0A4Z2EAU2"/>
<feature type="transmembrane region" description="Helical" evidence="1">
    <location>
        <begin position="20"/>
        <end position="43"/>
    </location>
</feature>
<gene>
    <name evidence="2" type="ORF">EYF80_064025</name>
</gene>
<comment type="caution">
    <text evidence="2">The sequence shown here is derived from an EMBL/GenBank/DDBJ whole genome shotgun (WGS) entry which is preliminary data.</text>
</comment>
<evidence type="ECO:0000313" key="3">
    <source>
        <dbReference type="Proteomes" id="UP000314294"/>
    </source>
</evidence>
<keyword evidence="1" id="KW-0812">Transmembrane</keyword>
<reference evidence="2 3" key="1">
    <citation type="submission" date="2019-03" db="EMBL/GenBank/DDBJ databases">
        <title>First draft genome of Liparis tanakae, snailfish: a comprehensive survey of snailfish specific genes.</title>
        <authorList>
            <person name="Kim W."/>
            <person name="Song I."/>
            <person name="Jeong J.-H."/>
            <person name="Kim D."/>
            <person name="Kim S."/>
            <person name="Ryu S."/>
            <person name="Song J.Y."/>
            <person name="Lee S.K."/>
        </authorList>
    </citation>
    <scope>NUCLEOTIDE SEQUENCE [LARGE SCALE GENOMIC DNA]</scope>
    <source>
        <tissue evidence="2">Muscle</tissue>
    </source>
</reference>
<evidence type="ECO:0000256" key="1">
    <source>
        <dbReference type="SAM" id="Phobius"/>
    </source>
</evidence>
<sequence length="105" mass="11678">MQSVNTALGSVMGGAPAPRSFFSLLHSFTPSLLHSFTRLLVFLQTRRQEWVRRQRANRVSVPHFEDEKLEDKQAAPPLKAGRLTVTYGPVVVWSKGGVASAMTLR</sequence>
<keyword evidence="1" id="KW-0472">Membrane</keyword>
<dbReference type="Proteomes" id="UP000314294">
    <property type="component" value="Unassembled WGS sequence"/>
</dbReference>
<keyword evidence="3" id="KW-1185">Reference proteome</keyword>
<proteinExistence type="predicted"/>
<dbReference type="EMBL" id="SRLO01011532">
    <property type="protein sequence ID" value="TNN25843.1"/>
    <property type="molecule type" value="Genomic_DNA"/>
</dbReference>